<evidence type="ECO:0000313" key="4">
    <source>
        <dbReference type="Proteomes" id="UP000278036"/>
    </source>
</evidence>
<dbReference type="Proteomes" id="UP000278036">
    <property type="component" value="Unassembled WGS sequence"/>
</dbReference>
<reference evidence="1 4" key="1">
    <citation type="submission" date="2018-09" db="EMBL/GenBank/DDBJ databases">
        <title>Roseomonas sp. nov., isolated from feces of Tibetan antelopes in the Qinghai-Tibet plateau, China.</title>
        <authorList>
            <person name="Tian Z."/>
        </authorList>
    </citation>
    <scope>NUCLEOTIDE SEQUENCE [LARGE SCALE GENOMIC DNA]</scope>
    <source>
        <strain evidence="2 3">Z23</strain>
        <strain evidence="1 4">Z24</strain>
    </source>
</reference>
<dbReference type="InParanoid" id="A0A3A9JBP8"/>
<gene>
    <name evidence="1" type="ORF">D6Z83_13910</name>
    <name evidence="2" type="ORF">EBE87_08540</name>
</gene>
<sequence length="90" mass="9742">MLPVSNVARRHLSPAFLESDSPWREAVVRDAWASLGSTVLELPLVAALDETAEGPGWEVIGREHLPSPGTRAICFSAHIGNWEVLPRASS</sequence>
<name>A0A3A9JBP8_9PROT</name>
<proteinExistence type="predicted"/>
<evidence type="ECO:0000313" key="2">
    <source>
        <dbReference type="EMBL" id="RMI25738.1"/>
    </source>
</evidence>
<dbReference type="AlphaFoldDB" id="A0A3A9JBP8"/>
<accession>A0A3A9JBP8</accession>
<protein>
    <recommendedName>
        <fullName evidence="5">Lauroyl acyltransferase</fullName>
    </recommendedName>
</protein>
<evidence type="ECO:0000313" key="3">
    <source>
        <dbReference type="Proteomes" id="UP000274097"/>
    </source>
</evidence>
<evidence type="ECO:0008006" key="5">
    <source>
        <dbReference type="Google" id="ProtNLM"/>
    </source>
</evidence>
<dbReference type="EMBL" id="RFLX01000004">
    <property type="protein sequence ID" value="RMI25738.1"/>
    <property type="molecule type" value="Genomic_DNA"/>
</dbReference>
<keyword evidence="3" id="KW-1185">Reference proteome</keyword>
<comment type="caution">
    <text evidence="1">The sequence shown here is derived from an EMBL/GenBank/DDBJ whole genome shotgun (WGS) entry which is preliminary data.</text>
</comment>
<dbReference type="Proteomes" id="UP000274097">
    <property type="component" value="Unassembled WGS sequence"/>
</dbReference>
<evidence type="ECO:0000313" key="1">
    <source>
        <dbReference type="EMBL" id="RKK03560.1"/>
    </source>
</evidence>
<dbReference type="EMBL" id="RAQU01000080">
    <property type="protein sequence ID" value="RKK03560.1"/>
    <property type="molecule type" value="Genomic_DNA"/>
</dbReference>
<organism evidence="1 4">
    <name type="scientific">Teichococcus wenyumeiae</name>
    <dbReference type="NCBI Taxonomy" id="2478470"/>
    <lineage>
        <taxon>Bacteria</taxon>
        <taxon>Pseudomonadati</taxon>
        <taxon>Pseudomonadota</taxon>
        <taxon>Alphaproteobacteria</taxon>
        <taxon>Acetobacterales</taxon>
        <taxon>Roseomonadaceae</taxon>
        <taxon>Roseomonas</taxon>
    </lineage>
</organism>